<gene>
    <name evidence="2" type="ORF">PCASD_00533</name>
</gene>
<evidence type="ECO:0000256" key="1">
    <source>
        <dbReference type="SAM" id="MobiDB-lite"/>
    </source>
</evidence>
<proteinExistence type="predicted"/>
<accession>A0A2N5VNV1</accession>
<evidence type="ECO:0000313" key="2">
    <source>
        <dbReference type="EMBL" id="PLW51656.1"/>
    </source>
</evidence>
<reference evidence="2 3" key="1">
    <citation type="submission" date="2017-11" db="EMBL/GenBank/DDBJ databases">
        <title>De novo assembly and phasing of dikaryotic genomes from two isolates of Puccinia coronata f. sp. avenae, the causal agent of oat crown rust.</title>
        <authorList>
            <person name="Miller M.E."/>
            <person name="Zhang Y."/>
            <person name="Omidvar V."/>
            <person name="Sperschneider J."/>
            <person name="Schwessinger B."/>
            <person name="Raley C."/>
            <person name="Palmer J.M."/>
            <person name="Garnica D."/>
            <person name="Upadhyaya N."/>
            <person name="Rathjen J."/>
            <person name="Taylor J.M."/>
            <person name="Park R.F."/>
            <person name="Dodds P.N."/>
            <person name="Hirsch C.D."/>
            <person name="Kianian S.F."/>
            <person name="Figueroa M."/>
        </authorList>
    </citation>
    <scope>NUCLEOTIDE SEQUENCE [LARGE SCALE GENOMIC DNA]</scope>
    <source>
        <strain evidence="2">12SD80</strain>
    </source>
</reference>
<dbReference type="EMBL" id="PGCI01000004">
    <property type="protein sequence ID" value="PLW51656.1"/>
    <property type="molecule type" value="Genomic_DNA"/>
</dbReference>
<organism evidence="2 3">
    <name type="scientific">Puccinia coronata f. sp. avenae</name>
    <dbReference type="NCBI Taxonomy" id="200324"/>
    <lineage>
        <taxon>Eukaryota</taxon>
        <taxon>Fungi</taxon>
        <taxon>Dikarya</taxon>
        <taxon>Basidiomycota</taxon>
        <taxon>Pucciniomycotina</taxon>
        <taxon>Pucciniomycetes</taxon>
        <taxon>Pucciniales</taxon>
        <taxon>Pucciniaceae</taxon>
        <taxon>Puccinia</taxon>
    </lineage>
</organism>
<feature type="region of interest" description="Disordered" evidence="1">
    <location>
        <begin position="1"/>
        <end position="36"/>
    </location>
</feature>
<dbReference type="AlphaFoldDB" id="A0A2N5VNV1"/>
<comment type="caution">
    <text evidence="2">The sequence shown here is derived from an EMBL/GenBank/DDBJ whole genome shotgun (WGS) entry which is preliminary data.</text>
</comment>
<sequence length="254" mass="28020">MDDQYSEDNSDAEDEDTNRHIRVDNPSSDNQHSKSKAELIIGNNKDNTESLSLGNIENMSDEGESNTYTTDGCREILAKFCVIAKKLRYSPNSKIEFVQICREKECPTTHTIERDQKTGTLAGLGEADAAKGGNCLTDPLDIWLAEALILNDNKPVNPLKWWLQQKRIGNTHGGLLQMALDVLSCPGGYTSSTLTLACGTAGTSGKYRRHQLIDSSSPSKECPSGPGYLFTLRYLAVFSPKTNTQHFIQNFLVV</sequence>
<dbReference type="Proteomes" id="UP000235392">
    <property type="component" value="Unassembled WGS sequence"/>
</dbReference>
<protein>
    <recommendedName>
        <fullName evidence="4">HAT C-terminal dimerisation domain-containing protein</fullName>
    </recommendedName>
</protein>
<name>A0A2N5VNV1_9BASI</name>
<feature type="compositionally biased region" description="Acidic residues" evidence="1">
    <location>
        <begin position="1"/>
        <end position="16"/>
    </location>
</feature>
<evidence type="ECO:0000313" key="3">
    <source>
        <dbReference type="Proteomes" id="UP000235392"/>
    </source>
</evidence>
<evidence type="ECO:0008006" key="4">
    <source>
        <dbReference type="Google" id="ProtNLM"/>
    </source>
</evidence>